<reference evidence="1 2" key="1">
    <citation type="submission" date="2021-02" db="EMBL/GenBank/DDBJ databases">
        <title>Complete genome of Desulfoluna sp. strain ASN36.</title>
        <authorList>
            <person name="Takahashi A."/>
            <person name="Kojima H."/>
            <person name="Fukui M."/>
        </authorList>
    </citation>
    <scope>NUCLEOTIDE SEQUENCE [LARGE SCALE GENOMIC DNA]</scope>
    <source>
        <strain evidence="1 2">ASN36</strain>
    </source>
</reference>
<evidence type="ECO:0000313" key="1">
    <source>
        <dbReference type="EMBL" id="BCS97756.1"/>
    </source>
</evidence>
<keyword evidence="2" id="KW-1185">Reference proteome</keyword>
<dbReference type="RefSeq" id="WP_236889153.1">
    <property type="nucleotide sequence ID" value="NZ_AP024488.1"/>
</dbReference>
<dbReference type="Pfam" id="PF06097">
    <property type="entry name" value="DUF945"/>
    <property type="match status" value="1"/>
</dbReference>
<dbReference type="EMBL" id="AP024488">
    <property type="protein sequence ID" value="BCS97756.1"/>
    <property type="molecule type" value="Genomic_DNA"/>
</dbReference>
<gene>
    <name evidence="1" type="ORF">DSLASN_33880</name>
</gene>
<organism evidence="1 2">
    <name type="scientific">Desulfoluna limicola</name>
    <dbReference type="NCBI Taxonomy" id="2810562"/>
    <lineage>
        <taxon>Bacteria</taxon>
        <taxon>Pseudomonadati</taxon>
        <taxon>Thermodesulfobacteriota</taxon>
        <taxon>Desulfobacteria</taxon>
        <taxon>Desulfobacterales</taxon>
        <taxon>Desulfolunaceae</taxon>
        <taxon>Desulfoluna</taxon>
    </lineage>
</organism>
<proteinExistence type="predicted"/>
<dbReference type="Proteomes" id="UP001320148">
    <property type="component" value="Chromosome"/>
</dbReference>
<name>A0ABM7PKE2_9BACT</name>
<sequence>MKKALGGILVLVLILLMGSPWYVGKQVQTFYEQVTEETLQTNPTLDLTNLEYQRGWFSSTITGTIGITTMEEDIPLELRYTSVITHGPVFWSSLSSGSPMGLALDNSTLWIEPTGEDEEVNAVVKELPPFEMKSVIGFNKMISSVYSIAAFAKTIESETQPAQLNFSGLNGSGTFNWGTKDFDFKAEMPSFTVAESETEEFAINSVMLAAYKKGGDSSARYDIAKIAMDSVESNIHFNLDKFYLSGSNLELDEVYNTALESGFDTLSVNDLTYSPAKLHIKLDNLDKVSMETLKETINEATANADEMGSDMYGMMIMGKVMELLPEILKRDPKLTLETLSLGTATDETLTATGYAAVIGEKAANLPSMVLIIQALDVQFEAALPKAFLNTFMDLGKLMQLMDQGFIVSDGKYYRTEAAIKDGHVTINGNTMM</sequence>
<protein>
    <recommendedName>
        <fullName evidence="3">DUF945 domain-containing protein</fullName>
    </recommendedName>
</protein>
<dbReference type="InterPro" id="IPR010352">
    <property type="entry name" value="DUF945"/>
</dbReference>
<evidence type="ECO:0008006" key="3">
    <source>
        <dbReference type="Google" id="ProtNLM"/>
    </source>
</evidence>
<evidence type="ECO:0000313" key="2">
    <source>
        <dbReference type="Proteomes" id="UP001320148"/>
    </source>
</evidence>
<accession>A0ABM7PKE2</accession>